<comment type="caution">
    <text evidence="1">The sequence shown here is derived from an EMBL/GenBank/DDBJ whole genome shotgun (WGS) entry which is preliminary data.</text>
</comment>
<evidence type="ECO:0000313" key="1">
    <source>
        <dbReference type="EMBL" id="KAI0052680.1"/>
    </source>
</evidence>
<dbReference type="Proteomes" id="UP000814033">
    <property type="component" value="Unassembled WGS sequence"/>
</dbReference>
<organism evidence="1 2">
    <name type="scientific">Auriscalpium vulgare</name>
    <dbReference type="NCBI Taxonomy" id="40419"/>
    <lineage>
        <taxon>Eukaryota</taxon>
        <taxon>Fungi</taxon>
        <taxon>Dikarya</taxon>
        <taxon>Basidiomycota</taxon>
        <taxon>Agaricomycotina</taxon>
        <taxon>Agaricomycetes</taxon>
        <taxon>Russulales</taxon>
        <taxon>Auriscalpiaceae</taxon>
        <taxon>Auriscalpium</taxon>
    </lineage>
</organism>
<keyword evidence="2" id="KW-1185">Reference proteome</keyword>
<proteinExistence type="predicted"/>
<dbReference type="EMBL" id="MU275844">
    <property type="protein sequence ID" value="KAI0052680.1"/>
    <property type="molecule type" value="Genomic_DNA"/>
</dbReference>
<evidence type="ECO:0000313" key="2">
    <source>
        <dbReference type="Proteomes" id="UP000814033"/>
    </source>
</evidence>
<reference evidence="1" key="2">
    <citation type="journal article" date="2022" name="New Phytol.">
        <title>Evolutionary transition to the ectomycorrhizal habit in the genomes of a hyperdiverse lineage of mushroom-forming fungi.</title>
        <authorList>
            <person name="Looney B."/>
            <person name="Miyauchi S."/>
            <person name="Morin E."/>
            <person name="Drula E."/>
            <person name="Courty P.E."/>
            <person name="Kohler A."/>
            <person name="Kuo A."/>
            <person name="LaButti K."/>
            <person name="Pangilinan J."/>
            <person name="Lipzen A."/>
            <person name="Riley R."/>
            <person name="Andreopoulos W."/>
            <person name="He G."/>
            <person name="Johnson J."/>
            <person name="Nolan M."/>
            <person name="Tritt A."/>
            <person name="Barry K.W."/>
            <person name="Grigoriev I.V."/>
            <person name="Nagy L.G."/>
            <person name="Hibbett D."/>
            <person name="Henrissat B."/>
            <person name="Matheny P.B."/>
            <person name="Labbe J."/>
            <person name="Martin F.M."/>
        </authorList>
    </citation>
    <scope>NUCLEOTIDE SEQUENCE</scope>
    <source>
        <strain evidence="1">FP105234-sp</strain>
    </source>
</reference>
<reference evidence="1" key="1">
    <citation type="submission" date="2021-02" db="EMBL/GenBank/DDBJ databases">
        <authorList>
            <consortium name="DOE Joint Genome Institute"/>
            <person name="Ahrendt S."/>
            <person name="Looney B.P."/>
            <person name="Miyauchi S."/>
            <person name="Morin E."/>
            <person name="Drula E."/>
            <person name="Courty P.E."/>
            <person name="Chicoki N."/>
            <person name="Fauchery L."/>
            <person name="Kohler A."/>
            <person name="Kuo A."/>
            <person name="Labutti K."/>
            <person name="Pangilinan J."/>
            <person name="Lipzen A."/>
            <person name="Riley R."/>
            <person name="Andreopoulos W."/>
            <person name="He G."/>
            <person name="Johnson J."/>
            <person name="Barry K.W."/>
            <person name="Grigoriev I.V."/>
            <person name="Nagy L."/>
            <person name="Hibbett D."/>
            <person name="Henrissat B."/>
            <person name="Matheny P.B."/>
            <person name="Labbe J."/>
            <person name="Martin F."/>
        </authorList>
    </citation>
    <scope>NUCLEOTIDE SEQUENCE</scope>
    <source>
        <strain evidence="1">FP105234-sp</strain>
    </source>
</reference>
<protein>
    <submittedName>
        <fullName evidence="1">DUF654-domain-containing protein</fullName>
    </submittedName>
</protein>
<sequence length="630" mass="70469">MRKFFGAKVVSGSNRAAAGSATARRQPTTQRSNLTKPKPNWWPAKLREGLTLRALTDEELQSKVTRSLWTDDNERWWTMEYSKRYKGVTRMFLQVVLSGDPEGLYAIIRQVPWHADALLQLAELYSHREEHSQAADFIERAMFTYERAFVGAFTFTSGTNRLDFDHVENRPFFLSLHRQVIDLQRRGVVRTAFEFARLLYSLDPWSDPHGALLHLDFLAIKAGMHQWLLDLVDVFECSTRIEDKDQPQAPALALPGVAYAVALAWRAKNAEAEATAALKHAVIEFPSIVTLLADKADISLPAEVRSHPAFRVYTRDSSAATEQSLLHLLSHLYVQRSHGLWKDPKQSSWFVETVGQVVRAGELPSTALGSKGHQYMRNLARTPAFPVSIYRHVMVLGSSAQRLLAYIPAQVASLNSLACDPLPPPTRVSMYDDEFFRGSEDAFTGAAGGQRGQAANARMLERLVPDPLMRRQLQEFFDGHPRLLQLFPGGVVQFAQVAGNLPEDVLQELMLAQVMQEEGGAAHGGMPGGMPGEDMVALEFLEEFDNGQADGDDNEVERDHEHRDLDPDAEAGTEDEDEDEEDEDEDEEVAPMPVRVLRNIFNRFWGGGAAQDADSEESEEDGEIALDDVD</sequence>
<accession>A0ACB8S9U3</accession>
<gene>
    <name evidence="1" type="ORF">FA95DRAFT_1510222</name>
</gene>
<name>A0ACB8S9U3_9AGAM</name>